<feature type="domain" description="HhH-GPD" evidence="8">
    <location>
        <begin position="7"/>
        <end position="158"/>
    </location>
</feature>
<evidence type="ECO:0000256" key="1">
    <source>
        <dbReference type="ARBA" id="ARBA00008343"/>
    </source>
</evidence>
<dbReference type="AlphaFoldDB" id="A0A9W7ACH1"/>
<dbReference type="InterPro" id="IPR023170">
    <property type="entry name" value="HhH_base_excis_C"/>
</dbReference>
<evidence type="ECO:0000259" key="8">
    <source>
        <dbReference type="SMART" id="SM00478"/>
    </source>
</evidence>
<protein>
    <recommendedName>
        <fullName evidence="8">HhH-GPD domain-containing protein</fullName>
    </recommendedName>
</protein>
<evidence type="ECO:0000256" key="6">
    <source>
        <dbReference type="ARBA" id="ARBA00023295"/>
    </source>
</evidence>
<dbReference type="Gene3D" id="1.10.340.30">
    <property type="entry name" value="Hypothetical protein, domain 2"/>
    <property type="match status" value="1"/>
</dbReference>
<dbReference type="PANTHER" id="PTHR43286">
    <property type="entry name" value="ENDONUCLEASE III-LIKE PROTEIN 1"/>
    <property type="match status" value="1"/>
</dbReference>
<dbReference type="GO" id="GO:0005634">
    <property type="term" value="C:nucleus"/>
    <property type="evidence" value="ECO:0007669"/>
    <property type="project" value="TreeGrafter"/>
</dbReference>
<dbReference type="InterPro" id="IPR003265">
    <property type="entry name" value="HhH-GPD_domain"/>
</dbReference>
<dbReference type="CDD" id="cd00056">
    <property type="entry name" value="ENDO3c"/>
    <property type="match status" value="1"/>
</dbReference>
<keyword evidence="6" id="KW-0326">Glycosidase</keyword>
<proteinExistence type="inferred from homology"/>
<comment type="similarity">
    <text evidence="1">Belongs to the Nth/MutY family.</text>
</comment>
<accession>A0A9W7ACH1</accession>
<dbReference type="EMBL" id="BRXZ01004164">
    <property type="protein sequence ID" value="GMH69747.1"/>
    <property type="molecule type" value="Genomic_DNA"/>
</dbReference>
<evidence type="ECO:0000256" key="4">
    <source>
        <dbReference type="ARBA" id="ARBA00023204"/>
    </source>
</evidence>
<evidence type="ECO:0000256" key="3">
    <source>
        <dbReference type="ARBA" id="ARBA00022801"/>
    </source>
</evidence>
<feature type="non-terminal residue" evidence="9">
    <location>
        <position position="1"/>
    </location>
</feature>
<dbReference type="GO" id="GO:0000703">
    <property type="term" value="F:oxidized pyrimidine nucleobase lesion DNA N-glycosylase activity"/>
    <property type="evidence" value="ECO:0007669"/>
    <property type="project" value="TreeGrafter"/>
</dbReference>
<evidence type="ECO:0000256" key="7">
    <source>
        <dbReference type="SAM" id="MobiDB-lite"/>
    </source>
</evidence>
<dbReference type="InterPro" id="IPR011257">
    <property type="entry name" value="DNA_glycosylase"/>
</dbReference>
<keyword evidence="10" id="KW-1185">Reference proteome</keyword>
<dbReference type="FunFam" id="1.10.340.30:FF:000001">
    <property type="entry name" value="Endonuclease III"/>
    <property type="match status" value="1"/>
</dbReference>
<dbReference type="GO" id="GO:0006285">
    <property type="term" value="P:base-excision repair, AP site formation"/>
    <property type="evidence" value="ECO:0007669"/>
    <property type="project" value="TreeGrafter"/>
</dbReference>
<sequence>TLVALMLSSQTKDAMVGKAMRQLQAYENGGLTAESVNGMADEVLKKLIFGVGFHNNKTIYLKKAAATCVETYSGDIPPNSEAMCQLSGVGPKMAHIVNSIAWNQVEGIGVDTHMHRIFNNLKWVKSKNPEQTRVQLEDWLPKEYWDKINLLWVGFGQETQQQKEKSLKKALACSSPREALKLMKRGCNLDVVAESKKFGLHEEVKEAMKGGGKGEEEDGSDDGSCRVL</sequence>
<dbReference type="PANTHER" id="PTHR43286:SF1">
    <property type="entry name" value="ENDONUCLEASE III-LIKE PROTEIN 1"/>
    <property type="match status" value="1"/>
</dbReference>
<evidence type="ECO:0000256" key="2">
    <source>
        <dbReference type="ARBA" id="ARBA00022763"/>
    </source>
</evidence>
<feature type="region of interest" description="Disordered" evidence="7">
    <location>
        <begin position="206"/>
        <end position="228"/>
    </location>
</feature>
<dbReference type="Proteomes" id="UP001165082">
    <property type="component" value="Unassembled WGS sequence"/>
</dbReference>
<dbReference type="Pfam" id="PF00730">
    <property type="entry name" value="HhH-GPD"/>
    <property type="match status" value="1"/>
</dbReference>
<name>A0A9W7ACH1_9STRA</name>
<evidence type="ECO:0000256" key="5">
    <source>
        <dbReference type="ARBA" id="ARBA00023239"/>
    </source>
</evidence>
<evidence type="ECO:0000313" key="10">
    <source>
        <dbReference type="Proteomes" id="UP001165082"/>
    </source>
</evidence>
<dbReference type="GO" id="GO:0003906">
    <property type="term" value="F:DNA-(apurinic or apyrimidinic site) endonuclease activity"/>
    <property type="evidence" value="ECO:0007669"/>
    <property type="project" value="TreeGrafter"/>
</dbReference>
<reference evidence="9" key="1">
    <citation type="submission" date="2022-07" db="EMBL/GenBank/DDBJ databases">
        <title>Genome analysis of Parmales, a sister group of diatoms, reveals the evolutionary specialization of diatoms from phago-mixotrophs to photoautotrophs.</title>
        <authorList>
            <person name="Ban H."/>
            <person name="Sato S."/>
            <person name="Yoshikawa S."/>
            <person name="Kazumasa Y."/>
            <person name="Nakamura Y."/>
            <person name="Ichinomiya M."/>
            <person name="Saitoh K."/>
            <person name="Sato N."/>
            <person name="Blanc-Mathieu R."/>
            <person name="Endo H."/>
            <person name="Kuwata A."/>
            <person name="Ogata H."/>
        </authorList>
    </citation>
    <scope>NUCLEOTIDE SEQUENCE</scope>
</reference>
<dbReference type="InterPro" id="IPR004036">
    <property type="entry name" value="Endonuclease-III-like_CS2"/>
</dbReference>
<keyword evidence="2" id="KW-0227">DNA damage</keyword>
<gene>
    <name evidence="9" type="ORF">TrRE_jg11682</name>
</gene>
<dbReference type="GO" id="GO:0016829">
    <property type="term" value="F:lyase activity"/>
    <property type="evidence" value="ECO:0007669"/>
    <property type="project" value="UniProtKB-KW"/>
</dbReference>
<dbReference type="OrthoDB" id="2099276at2759"/>
<dbReference type="Gene3D" id="1.10.1670.10">
    <property type="entry name" value="Helix-hairpin-Helix base-excision DNA repair enzymes (C-terminal)"/>
    <property type="match status" value="1"/>
</dbReference>
<keyword evidence="4" id="KW-0234">DNA repair</keyword>
<comment type="caution">
    <text evidence="9">The sequence shown here is derived from an EMBL/GenBank/DDBJ whole genome shotgun (WGS) entry which is preliminary data.</text>
</comment>
<keyword evidence="5" id="KW-0456">Lyase</keyword>
<organism evidence="9 10">
    <name type="scientific">Triparma retinervis</name>
    <dbReference type="NCBI Taxonomy" id="2557542"/>
    <lineage>
        <taxon>Eukaryota</taxon>
        <taxon>Sar</taxon>
        <taxon>Stramenopiles</taxon>
        <taxon>Ochrophyta</taxon>
        <taxon>Bolidophyceae</taxon>
        <taxon>Parmales</taxon>
        <taxon>Triparmaceae</taxon>
        <taxon>Triparma</taxon>
    </lineage>
</organism>
<dbReference type="SUPFAM" id="SSF48150">
    <property type="entry name" value="DNA-glycosylase"/>
    <property type="match status" value="1"/>
</dbReference>
<dbReference type="GO" id="GO:0006289">
    <property type="term" value="P:nucleotide-excision repair"/>
    <property type="evidence" value="ECO:0007669"/>
    <property type="project" value="TreeGrafter"/>
</dbReference>
<dbReference type="PROSITE" id="PS01155">
    <property type="entry name" value="ENDONUCLEASE_III_2"/>
    <property type="match status" value="1"/>
</dbReference>
<keyword evidence="3" id="KW-0378">Hydrolase</keyword>
<evidence type="ECO:0000313" key="9">
    <source>
        <dbReference type="EMBL" id="GMH69747.1"/>
    </source>
</evidence>
<dbReference type="SMART" id="SM00478">
    <property type="entry name" value="ENDO3c"/>
    <property type="match status" value="1"/>
</dbReference>